<dbReference type="EMBL" id="SNRY01000938">
    <property type="protein sequence ID" value="KAA6334999.1"/>
    <property type="molecule type" value="Genomic_DNA"/>
</dbReference>
<dbReference type="InterPro" id="IPR002500">
    <property type="entry name" value="PAPS_reduct_dom"/>
</dbReference>
<feature type="domain" description="Phosphoadenosine phosphosulphate reductase" evidence="1">
    <location>
        <begin position="196"/>
        <end position="376"/>
    </location>
</feature>
<dbReference type="Gene3D" id="3.40.50.620">
    <property type="entry name" value="HUPs"/>
    <property type="match status" value="1"/>
</dbReference>
<gene>
    <name evidence="2" type="ORF">EZS27_016726</name>
</gene>
<dbReference type="GO" id="GO:0004604">
    <property type="term" value="F:phosphoadenylyl-sulfate reductase (thioredoxin) activity"/>
    <property type="evidence" value="ECO:0007669"/>
    <property type="project" value="UniProtKB-EC"/>
</dbReference>
<comment type="caution">
    <text evidence="2">The sequence shown here is derived from an EMBL/GenBank/DDBJ whole genome shotgun (WGS) entry which is preliminary data.</text>
</comment>
<keyword evidence="2" id="KW-0560">Oxidoreductase</keyword>
<reference evidence="2" key="1">
    <citation type="submission" date="2019-03" db="EMBL/GenBank/DDBJ databases">
        <title>Single cell metagenomics reveals metabolic interactions within the superorganism composed of flagellate Streblomastix strix and complex community of Bacteroidetes bacteria on its surface.</title>
        <authorList>
            <person name="Treitli S.C."/>
            <person name="Kolisko M."/>
            <person name="Husnik F."/>
            <person name="Keeling P."/>
            <person name="Hampl V."/>
        </authorList>
    </citation>
    <scope>NUCLEOTIDE SEQUENCE</scope>
    <source>
        <strain evidence="2">STM</strain>
    </source>
</reference>
<dbReference type="Pfam" id="PF01507">
    <property type="entry name" value="PAPS_reduct"/>
    <property type="match status" value="1"/>
</dbReference>
<dbReference type="InterPro" id="IPR014729">
    <property type="entry name" value="Rossmann-like_a/b/a_fold"/>
</dbReference>
<proteinExistence type="predicted"/>
<evidence type="ECO:0000313" key="2">
    <source>
        <dbReference type="EMBL" id="KAA6334999.1"/>
    </source>
</evidence>
<protein>
    <submittedName>
        <fullName evidence="2">Phosphoadenosine phosphosulfate reductase</fullName>
        <ecNumber evidence="2">1.8.4.8</ecNumber>
    </submittedName>
</protein>
<organism evidence="2">
    <name type="scientific">termite gut metagenome</name>
    <dbReference type="NCBI Taxonomy" id="433724"/>
    <lineage>
        <taxon>unclassified sequences</taxon>
        <taxon>metagenomes</taxon>
        <taxon>organismal metagenomes</taxon>
    </lineage>
</organism>
<dbReference type="SUPFAM" id="SSF52402">
    <property type="entry name" value="Adenine nucleotide alpha hydrolases-like"/>
    <property type="match status" value="1"/>
</dbReference>
<dbReference type="PANTHER" id="PTHR43196">
    <property type="entry name" value="SULFATE ADENYLYLTRANSFERASE SUBUNIT 2"/>
    <property type="match status" value="1"/>
</dbReference>
<dbReference type="AlphaFoldDB" id="A0A5J4RMU0"/>
<accession>A0A5J4RMU0</accession>
<name>A0A5J4RMU0_9ZZZZ</name>
<dbReference type="PANTHER" id="PTHR43196:SF2">
    <property type="entry name" value="PHOSPHOADENOSINE PHOSPHOSULFATE REDUCTASE"/>
    <property type="match status" value="1"/>
</dbReference>
<dbReference type="EC" id="1.8.4.8" evidence="2"/>
<evidence type="ECO:0000259" key="1">
    <source>
        <dbReference type="Pfam" id="PF01507"/>
    </source>
</evidence>
<sequence length="527" mass="60455">MFKITWDKDTGGVKLSSYAKEDTIGVSPRPVFFEELDLLKLNELGWQYPHSKEPLLWACNKQYFYQGKLVFEVKGANIYDSATVTLQPNAPNLILEPVDIKSMLEKNKDELFLIESEAIEFIRDTYMQYSSARESVERVSTNQIDFEKLASIQTKKTKKLMAIVKEDCGSFDIMPLESAKIEGKKVYQTTRIDKFIASFSGGKDSQVVLDLCTRAIPPHAFEVIYSDTGYELPPSLSLYKEVEIHYNKLYPELKFSTALNHENVLNYWDKIGTPSDTHRWCCSVMKTAPLYRSLKIEGTNRQARVLTFEGVRAEESTRRSNYNRIGKGVKHSTVINASPILDWNTTEILLYLFKYNLPINPAYRQGMTRVGCLICPFSSEWNDMISQTCYTTELKPFLTRVEYSTKRAGIQDIHDYIKDGNWKRRAGGRGLSFSSYMEIISVKPDLIIKCFSPQKNILTWLCAVGEFNINKSNEKITGEIIYDKKIFKFNILSKDIETIITFENSANFPSFQGLLKRAFDFVATVIC</sequence>
<dbReference type="InterPro" id="IPR050128">
    <property type="entry name" value="Sulfate_adenylyltrnsfr_sub2"/>
</dbReference>